<reference evidence="8" key="1">
    <citation type="submission" date="2022-07" db="EMBL/GenBank/DDBJ databases">
        <title>Chromosome-level genome of Muraenolepis orangiensis.</title>
        <authorList>
            <person name="Kim J."/>
        </authorList>
    </citation>
    <scope>NUCLEOTIDE SEQUENCE</scope>
    <source>
        <strain evidence="8">KU_S4_2022</strain>
        <tissue evidence="8">Muscle</tissue>
    </source>
</reference>
<keyword evidence="5" id="KW-0804">Transcription</keyword>
<dbReference type="InterPro" id="IPR019817">
    <property type="entry name" value="Interferon_reg_fac_CS"/>
</dbReference>
<keyword evidence="6" id="KW-0539">Nucleus</keyword>
<dbReference type="GO" id="GO:0002376">
    <property type="term" value="P:immune system process"/>
    <property type="evidence" value="ECO:0007669"/>
    <property type="project" value="TreeGrafter"/>
</dbReference>
<evidence type="ECO:0000259" key="7">
    <source>
        <dbReference type="PROSITE" id="PS51507"/>
    </source>
</evidence>
<dbReference type="SUPFAM" id="SSF46785">
    <property type="entry name" value="Winged helix' DNA-binding domain"/>
    <property type="match status" value="1"/>
</dbReference>
<evidence type="ECO:0000256" key="5">
    <source>
        <dbReference type="ARBA" id="ARBA00023163"/>
    </source>
</evidence>
<dbReference type="InterPro" id="IPR017855">
    <property type="entry name" value="SMAD-like_dom_sf"/>
</dbReference>
<dbReference type="PANTHER" id="PTHR11949">
    <property type="entry name" value="INTERFERON REGULATORY FACTOR"/>
    <property type="match status" value="1"/>
</dbReference>
<dbReference type="InterPro" id="IPR001346">
    <property type="entry name" value="Interferon_reg_fact_DNA-bd_dom"/>
</dbReference>
<dbReference type="AlphaFoldDB" id="A0A9Q0DE06"/>
<evidence type="ECO:0000256" key="2">
    <source>
        <dbReference type="ARBA" id="ARBA00023015"/>
    </source>
</evidence>
<keyword evidence="4" id="KW-0010">Activator</keyword>
<feature type="domain" description="IRF tryptophan pentad repeat" evidence="7">
    <location>
        <begin position="6"/>
        <end position="117"/>
    </location>
</feature>
<keyword evidence="2" id="KW-0805">Transcription regulation</keyword>
<evidence type="ECO:0000256" key="1">
    <source>
        <dbReference type="ARBA" id="ARBA00004123"/>
    </source>
</evidence>
<dbReference type="GO" id="GO:0005634">
    <property type="term" value="C:nucleus"/>
    <property type="evidence" value="ECO:0007669"/>
    <property type="project" value="UniProtKB-SubCell"/>
</dbReference>
<evidence type="ECO:0000313" key="8">
    <source>
        <dbReference type="EMBL" id="KAJ3586718.1"/>
    </source>
</evidence>
<sequence>MEGDVKMHLKEWLIAQIDSERYEGLRWENEDRTLFRIPWKHAAKKDYRPRDDAALFKAWAVYKGKQQPAGGSRAKDSPTMWKTRLRCALNKSTDFTEVPHLNQLDVSEPYKVYRIESHLRTGPVDHVLNSRPVGSRVVVVQTGYAAFPPSQLFLHQWRGHEETQEERNSALSGEHAYCGSEEVPPQVSLGPRVLGPSLAISDFRMKLTLFYCGEPVSELTTCGPDGCFVLQGCVPVGSERIYGPCSAQQLSFPPPASSLGPGVTAALGRLLAHLERGVLLWVAPDGLFIKRFCQGRVYWSGPLAPHAESPNKLERERTCKLLDTPTFVNELQSYLQRKGPEPHYKIDLCFGEEFPDPNVPKTMKLITVNVVPLFAPELLQRLHPEPADAQPDVGAPIAAKEEM</sequence>
<dbReference type="InterPro" id="IPR019471">
    <property type="entry name" value="Interferon_reg_factor-3"/>
</dbReference>
<dbReference type="Gene3D" id="1.10.10.10">
    <property type="entry name" value="Winged helix-like DNA-binding domain superfamily/Winged helix DNA-binding domain"/>
    <property type="match status" value="1"/>
</dbReference>
<dbReference type="InterPro" id="IPR008984">
    <property type="entry name" value="SMAD_FHA_dom_sf"/>
</dbReference>
<name>A0A9Q0DE06_9TELE</name>
<dbReference type="SUPFAM" id="SSF49879">
    <property type="entry name" value="SMAD/FHA domain"/>
    <property type="match status" value="1"/>
</dbReference>
<dbReference type="FunFam" id="1.10.10.10:FF:000041">
    <property type="entry name" value="Interferon regulatory factor 4"/>
    <property type="match status" value="1"/>
</dbReference>
<accession>A0A9Q0DE06</accession>
<dbReference type="Gene3D" id="2.60.200.10">
    <property type="match status" value="1"/>
</dbReference>
<gene>
    <name evidence="8" type="ORF">NHX12_013112</name>
</gene>
<dbReference type="InterPro" id="IPR036388">
    <property type="entry name" value="WH-like_DNA-bd_sf"/>
</dbReference>
<dbReference type="InterPro" id="IPR036390">
    <property type="entry name" value="WH_DNA-bd_sf"/>
</dbReference>
<dbReference type="CDD" id="cd00103">
    <property type="entry name" value="IRF"/>
    <property type="match status" value="1"/>
</dbReference>
<dbReference type="PANTHER" id="PTHR11949:SF24">
    <property type="entry name" value="INTERFERON REGULATORY FACTOR 9"/>
    <property type="match status" value="1"/>
</dbReference>
<dbReference type="OrthoDB" id="8698246at2759"/>
<evidence type="ECO:0000256" key="3">
    <source>
        <dbReference type="ARBA" id="ARBA00023125"/>
    </source>
</evidence>
<protein>
    <recommendedName>
        <fullName evidence="7">IRF tryptophan pentad repeat domain-containing protein</fullName>
    </recommendedName>
</protein>
<comment type="subcellular location">
    <subcellularLocation>
        <location evidence="1">Nucleus</location>
    </subcellularLocation>
</comment>
<keyword evidence="3" id="KW-0238">DNA-binding</keyword>
<dbReference type="PROSITE" id="PS00601">
    <property type="entry name" value="IRF_1"/>
    <property type="match status" value="1"/>
</dbReference>
<dbReference type="Pfam" id="PF00605">
    <property type="entry name" value="IRF"/>
    <property type="match status" value="1"/>
</dbReference>
<dbReference type="GO" id="GO:0045944">
    <property type="term" value="P:positive regulation of transcription by RNA polymerase II"/>
    <property type="evidence" value="ECO:0007669"/>
    <property type="project" value="UniProtKB-ARBA"/>
</dbReference>
<evidence type="ECO:0000313" key="9">
    <source>
        <dbReference type="Proteomes" id="UP001148018"/>
    </source>
</evidence>
<organism evidence="8 9">
    <name type="scientific">Muraenolepis orangiensis</name>
    <name type="common">Patagonian moray cod</name>
    <dbReference type="NCBI Taxonomy" id="630683"/>
    <lineage>
        <taxon>Eukaryota</taxon>
        <taxon>Metazoa</taxon>
        <taxon>Chordata</taxon>
        <taxon>Craniata</taxon>
        <taxon>Vertebrata</taxon>
        <taxon>Euteleostomi</taxon>
        <taxon>Actinopterygii</taxon>
        <taxon>Neopterygii</taxon>
        <taxon>Teleostei</taxon>
        <taxon>Neoteleostei</taxon>
        <taxon>Acanthomorphata</taxon>
        <taxon>Zeiogadaria</taxon>
        <taxon>Gadariae</taxon>
        <taxon>Gadiformes</taxon>
        <taxon>Muraenolepidoidei</taxon>
        <taxon>Muraenolepididae</taxon>
        <taxon>Muraenolepis</taxon>
    </lineage>
</organism>
<dbReference type="GO" id="GO:0000978">
    <property type="term" value="F:RNA polymerase II cis-regulatory region sequence-specific DNA binding"/>
    <property type="evidence" value="ECO:0007669"/>
    <property type="project" value="TreeGrafter"/>
</dbReference>
<dbReference type="EMBL" id="JANIIK010000117">
    <property type="protein sequence ID" value="KAJ3586718.1"/>
    <property type="molecule type" value="Genomic_DNA"/>
</dbReference>
<dbReference type="Proteomes" id="UP001148018">
    <property type="component" value="Unassembled WGS sequence"/>
</dbReference>
<dbReference type="Pfam" id="PF10401">
    <property type="entry name" value="IRF-3"/>
    <property type="match status" value="1"/>
</dbReference>
<dbReference type="SMART" id="SM00348">
    <property type="entry name" value="IRF"/>
    <property type="match status" value="1"/>
</dbReference>
<evidence type="ECO:0000256" key="4">
    <source>
        <dbReference type="ARBA" id="ARBA00023159"/>
    </source>
</evidence>
<dbReference type="GO" id="GO:0000981">
    <property type="term" value="F:DNA-binding transcription factor activity, RNA polymerase II-specific"/>
    <property type="evidence" value="ECO:0007669"/>
    <property type="project" value="TreeGrafter"/>
</dbReference>
<proteinExistence type="predicted"/>
<comment type="caution">
    <text evidence="8">The sequence shown here is derived from an EMBL/GenBank/DDBJ whole genome shotgun (WGS) entry which is preliminary data.</text>
</comment>
<dbReference type="SMART" id="SM01243">
    <property type="entry name" value="IRF-3"/>
    <property type="match status" value="1"/>
</dbReference>
<evidence type="ECO:0000256" key="6">
    <source>
        <dbReference type="ARBA" id="ARBA00023242"/>
    </source>
</evidence>
<dbReference type="PROSITE" id="PS51507">
    <property type="entry name" value="IRF_2"/>
    <property type="match status" value="1"/>
</dbReference>
<keyword evidence="9" id="KW-1185">Reference proteome</keyword>
<dbReference type="PRINTS" id="PR00267">
    <property type="entry name" value="INTFRNREGFCT"/>
</dbReference>